<dbReference type="Proteomes" id="UP000318538">
    <property type="component" value="Chromosome"/>
</dbReference>
<name>A0A517NIE8_9BACT</name>
<protein>
    <submittedName>
        <fullName evidence="2">Uncharacterized protein</fullName>
    </submittedName>
</protein>
<reference evidence="2 3" key="1">
    <citation type="submission" date="2019-02" db="EMBL/GenBank/DDBJ databases">
        <title>Deep-cultivation of Planctomycetes and their phenomic and genomic characterization uncovers novel biology.</title>
        <authorList>
            <person name="Wiegand S."/>
            <person name="Jogler M."/>
            <person name="Boedeker C."/>
            <person name="Pinto D."/>
            <person name="Vollmers J."/>
            <person name="Rivas-Marin E."/>
            <person name="Kohn T."/>
            <person name="Peeters S.H."/>
            <person name="Heuer A."/>
            <person name="Rast P."/>
            <person name="Oberbeckmann S."/>
            <person name="Bunk B."/>
            <person name="Jeske O."/>
            <person name="Meyerdierks A."/>
            <person name="Storesund J.E."/>
            <person name="Kallscheuer N."/>
            <person name="Luecker S."/>
            <person name="Lage O.M."/>
            <person name="Pohl T."/>
            <person name="Merkel B.J."/>
            <person name="Hornburger P."/>
            <person name="Mueller R.-W."/>
            <person name="Bruemmer F."/>
            <person name="Labrenz M."/>
            <person name="Spormann A.M."/>
            <person name="Op den Camp H."/>
            <person name="Overmann J."/>
            <person name="Amann R."/>
            <person name="Jetten M.S.M."/>
            <person name="Mascher T."/>
            <person name="Medema M.H."/>
            <person name="Devos D.P."/>
            <person name="Kaster A.-K."/>
            <person name="Ovreas L."/>
            <person name="Rohde M."/>
            <person name="Galperin M.Y."/>
            <person name="Jogler C."/>
        </authorList>
    </citation>
    <scope>NUCLEOTIDE SEQUENCE [LARGE SCALE GENOMIC DNA]</scope>
    <source>
        <strain evidence="2 3">K22_7</strain>
    </source>
</reference>
<evidence type="ECO:0000313" key="3">
    <source>
        <dbReference type="Proteomes" id="UP000318538"/>
    </source>
</evidence>
<sequence length="107" mass="11672">MPSHPGLVLTKAQELAAVLFCILINALSANPSTHTYADAKLLDTATAVESLPTLPIADDETGAVDGPKTRERFGSRPNRKNRGNESGNTPRERMHLWMHLTPSKQVK</sequence>
<gene>
    <name evidence="2" type="ORF">K227x_53340</name>
</gene>
<evidence type="ECO:0000256" key="1">
    <source>
        <dbReference type="SAM" id="MobiDB-lite"/>
    </source>
</evidence>
<proteinExistence type="predicted"/>
<organism evidence="2 3">
    <name type="scientific">Rubripirellula lacrimiformis</name>
    <dbReference type="NCBI Taxonomy" id="1930273"/>
    <lineage>
        <taxon>Bacteria</taxon>
        <taxon>Pseudomonadati</taxon>
        <taxon>Planctomycetota</taxon>
        <taxon>Planctomycetia</taxon>
        <taxon>Pirellulales</taxon>
        <taxon>Pirellulaceae</taxon>
        <taxon>Rubripirellula</taxon>
    </lineage>
</organism>
<dbReference type="KEGG" id="rlc:K227x_53340"/>
<feature type="region of interest" description="Disordered" evidence="1">
    <location>
        <begin position="53"/>
        <end position="107"/>
    </location>
</feature>
<dbReference type="AlphaFoldDB" id="A0A517NIE8"/>
<dbReference type="EMBL" id="CP036525">
    <property type="protein sequence ID" value="QDT06911.1"/>
    <property type="molecule type" value="Genomic_DNA"/>
</dbReference>
<keyword evidence="3" id="KW-1185">Reference proteome</keyword>
<evidence type="ECO:0000313" key="2">
    <source>
        <dbReference type="EMBL" id="QDT06911.1"/>
    </source>
</evidence>
<accession>A0A517NIE8</accession>